<reference evidence="4 5" key="1">
    <citation type="submission" date="2019-02" db="EMBL/GenBank/DDBJ databases">
        <authorList>
            <person name="Fomenkov A."/>
            <person name="Dubinina G."/>
            <person name="Grabovich M."/>
            <person name="Vincze T."/>
            <person name="Roberts R.J."/>
        </authorList>
    </citation>
    <scope>NUCLEOTIDE SEQUENCE [LARGE SCALE GENOMIC DNA]</scope>
    <source>
        <strain evidence="4 5">P</strain>
    </source>
</reference>
<organism evidence="4 5">
    <name type="scientific">Thiospirochaeta perfilievii</name>
    <dbReference type="NCBI Taxonomy" id="252967"/>
    <lineage>
        <taxon>Bacteria</taxon>
        <taxon>Pseudomonadati</taxon>
        <taxon>Spirochaetota</taxon>
        <taxon>Spirochaetia</taxon>
        <taxon>Spirochaetales</taxon>
        <taxon>Spirochaetaceae</taxon>
        <taxon>Thiospirochaeta</taxon>
    </lineage>
</organism>
<dbReference type="InterPro" id="IPR013378">
    <property type="entry name" value="InlB-like_B-rpt"/>
</dbReference>
<dbReference type="KEGG" id="sper:EW093_12795"/>
<dbReference type="Pfam" id="PF13290">
    <property type="entry name" value="CHB_HEX_C_1"/>
    <property type="match status" value="2"/>
</dbReference>
<reference evidence="4 5" key="2">
    <citation type="submission" date="2019-09" db="EMBL/GenBank/DDBJ databases">
        <title>Complete Genome Sequence and Methylome Analysis of free living Spirochaetas.</title>
        <authorList>
            <person name="Leshcheva N."/>
            <person name="Mikheeva N."/>
        </authorList>
    </citation>
    <scope>NUCLEOTIDE SEQUENCE [LARGE SCALE GENOMIC DNA]</scope>
    <source>
        <strain evidence="4 5">P</strain>
    </source>
</reference>
<proteinExistence type="predicted"/>
<dbReference type="PROSITE" id="PS51257">
    <property type="entry name" value="PROKAR_LIPOPROTEIN"/>
    <property type="match status" value="1"/>
</dbReference>
<dbReference type="Pfam" id="PF09479">
    <property type="entry name" value="Flg_new"/>
    <property type="match status" value="4"/>
</dbReference>
<keyword evidence="5" id="KW-1185">Reference proteome</keyword>
<protein>
    <recommendedName>
        <fullName evidence="3">GH29D-like beta-sandwich domain-containing protein</fullName>
    </recommendedName>
</protein>
<sequence>MKLYFKMIFIFLSSLLILSCNPDIDESIACVKSSLEPGEYSEQKEITLSCETNGVTIYYTLNNEEPTVDDFVYSSPILLDKDLTIKSIAIKDGYLSSAMTIFNYTLKEEAAESVKNITFSVTEGTYNSDITVSLTSETENCSIYYTLNNEEPTSSSTLYSSPIEIKNDGAEITIKAIGIKDGMNNSSVSSSSYKIEYFTITFNSNQGTNVSSIKAPKDSTISSPSNPTRDGYSFINWYKEDSLTNVWNFSTDKVTENTTLFAKWEILPPNEYKVSFNTNGGSVISDITQEENEKITAPVEPVKDGYTFIDWYKEDSYTNKWNFSTDVVTMDTTLFAKYSAINYDITYNLNDGTNAANPATYTVETDTITLLNPTKTNYTFNGWYTTDDFSDSVVTSIAQGSTGNKVFYAKFTPITYSITYNLNDGTNAANPATYTVETDTITLLNPTKTNYTFNGWYTTDDFSDSVVTSIAQGSTGNKVFYAKFSPNQTVGVTIEGTVDKTITIIGLQDTYKVGDTMELSVAEIFSDNDSDYKWNYRDEDYYGRTFWGKSISINVSSNDIGTQLFTLLIKDTDGQYYSKNFRVTITN</sequence>
<evidence type="ECO:0000256" key="2">
    <source>
        <dbReference type="SAM" id="SignalP"/>
    </source>
</evidence>
<evidence type="ECO:0000259" key="3">
    <source>
        <dbReference type="Pfam" id="PF13290"/>
    </source>
</evidence>
<dbReference type="Gene3D" id="2.60.40.4270">
    <property type="entry name" value="Listeria-Bacteroides repeat domain"/>
    <property type="match status" value="4"/>
</dbReference>
<feature type="chain" id="PRO_5023126756" description="GH29D-like beta-sandwich domain-containing protein" evidence="2">
    <location>
        <begin position="23"/>
        <end position="587"/>
    </location>
</feature>
<dbReference type="InterPro" id="IPR059177">
    <property type="entry name" value="GH29D-like_dom"/>
</dbReference>
<feature type="domain" description="GH29D-like beta-sandwich" evidence="3">
    <location>
        <begin position="122"/>
        <end position="190"/>
    </location>
</feature>
<feature type="domain" description="GH29D-like beta-sandwich" evidence="3">
    <location>
        <begin position="36"/>
        <end position="99"/>
    </location>
</feature>
<dbReference type="GO" id="GO:0030313">
    <property type="term" value="C:cell envelope"/>
    <property type="evidence" value="ECO:0007669"/>
    <property type="project" value="UniProtKB-SubCell"/>
</dbReference>
<name>A0A5C1QG92_9SPIO</name>
<gene>
    <name evidence="4" type="ORF">EW093_12795</name>
</gene>
<dbReference type="RefSeq" id="WP_149568792.1">
    <property type="nucleotide sequence ID" value="NZ_CP035807.1"/>
</dbReference>
<dbReference type="AlphaFoldDB" id="A0A5C1QG92"/>
<feature type="signal peptide" evidence="2">
    <location>
        <begin position="1"/>
        <end position="22"/>
    </location>
</feature>
<comment type="subcellular location">
    <subcellularLocation>
        <location evidence="1">Cell envelope</location>
    </subcellularLocation>
</comment>
<dbReference type="OrthoDB" id="363253at2"/>
<dbReference type="EMBL" id="CP035807">
    <property type="protein sequence ID" value="QEN05556.1"/>
    <property type="molecule type" value="Genomic_DNA"/>
</dbReference>
<evidence type="ECO:0000313" key="5">
    <source>
        <dbReference type="Proteomes" id="UP000323824"/>
    </source>
</evidence>
<dbReference type="NCBIfam" id="TIGR02543">
    <property type="entry name" value="List_Bact_rpt"/>
    <property type="match status" value="4"/>
</dbReference>
<evidence type="ECO:0000256" key="1">
    <source>
        <dbReference type="ARBA" id="ARBA00004196"/>
    </source>
</evidence>
<keyword evidence="2" id="KW-0732">Signal</keyword>
<dbReference type="InterPro" id="IPR042229">
    <property type="entry name" value="Listeria/Bacterioides_rpt_sf"/>
</dbReference>
<accession>A0A5C1QG92</accession>
<dbReference type="Proteomes" id="UP000323824">
    <property type="component" value="Chromosome"/>
</dbReference>
<evidence type="ECO:0000313" key="4">
    <source>
        <dbReference type="EMBL" id="QEN05556.1"/>
    </source>
</evidence>